<organism evidence="11 12">
    <name type="scientific">Fodinibius salipaludis</name>
    <dbReference type="NCBI Taxonomy" id="2032627"/>
    <lineage>
        <taxon>Bacteria</taxon>
        <taxon>Pseudomonadati</taxon>
        <taxon>Balneolota</taxon>
        <taxon>Balneolia</taxon>
        <taxon>Balneolales</taxon>
        <taxon>Balneolaceae</taxon>
        <taxon>Fodinibius</taxon>
    </lineage>
</organism>
<keyword evidence="4" id="KW-0472">Membrane</keyword>
<dbReference type="RefSeq" id="WP_095605294.1">
    <property type="nucleotide sequence ID" value="NZ_NSKE01000002.1"/>
</dbReference>
<accession>A0A2A2GCS3</accession>
<evidence type="ECO:0000256" key="9">
    <source>
        <dbReference type="ARBA" id="ARBA00022840"/>
    </source>
</evidence>
<dbReference type="EMBL" id="NSKE01000002">
    <property type="protein sequence ID" value="PAU95168.1"/>
    <property type="molecule type" value="Genomic_DNA"/>
</dbReference>
<comment type="caution">
    <text evidence="11">The sequence shown here is derived from an EMBL/GenBank/DDBJ whole genome shotgun (WGS) entry which is preliminary data.</text>
</comment>
<dbReference type="InterPro" id="IPR050980">
    <property type="entry name" value="2C_sensor_his_kinase"/>
</dbReference>
<evidence type="ECO:0000313" key="11">
    <source>
        <dbReference type="EMBL" id="PAU95168.1"/>
    </source>
</evidence>
<dbReference type="InterPro" id="IPR003661">
    <property type="entry name" value="HisK_dim/P_dom"/>
</dbReference>
<dbReference type="PROSITE" id="PS50109">
    <property type="entry name" value="HIS_KIN"/>
    <property type="match status" value="1"/>
</dbReference>
<evidence type="ECO:0000256" key="6">
    <source>
        <dbReference type="ARBA" id="ARBA00022679"/>
    </source>
</evidence>
<gene>
    <name evidence="11" type="ORF">CK503_02925</name>
</gene>
<reference evidence="11 12" key="1">
    <citation type="submission" date="2017-08" db="EMBL/GenBank/DDBJ databases">
        <title>Aliifodinibius alkalisoli sp. nov., isolated from saline alkaline soil.</title>
        <authorList>
            <person name="Liu D."/>
            <person name="Zhang G."/>
        </authorList>
    </citation>
    <scope>NUCLEOTIDE SEQUENCE [LARGE SCALE GENOMIC DNA]</scope>
    <source>
        <strain evidence="11 12">WN023</strain>
    </source>
</reference>
<dbReference type="SUPFAM" id="SSF47384">
    <property type="entry name" value="Homodimeric domain of signal transducing histidine kinase"/>
    <property type="match status" value="1"/>
</dbReference>
<evidence type="ECO:0000256" key="7">
    <source>
        <dbReference type="ARBA" id="ARBA00022741"/>
    </source>
</evidence>
<dbReference type="OrthoDB" id="1931120at2"/>
<keyword evidence="7" id="KW-0547">Nucleotide-binding</keyword>
<keyword evidence="6" id="KW-0808">Transferase</keyword>
<dbReference type="InterPro" id="IPR004358">
    <property type="entry name" value="Sig_transdc_His_kin-like_C"/>
</dbReference>
<dbReference type="SUPFAM" id="SSF55874">
    <property type="entry name" value="ATPase domain of HSP90 chaperone/DNA topoisomerase II/histidine kinase"/>
    <property type="match status" value="1"/>
</dbReference>
<dbReference type="InterPro" id="IPR036890">
    <property type="entry name" value="HATPase_C_sf"/>
</dbReference>
<evidence type="ECO:0000256" key="5">
    <source>
        <dbReference type="ARBA" id="ARBA00022553"/>
    </source>
</evidence>
<dbReference type="Gene3D" id="3.30.565.10">
    <property type="entry name" value="Histidine kinase-like ATPase, C-terminal domain"/>
    <property type="match status" value="1"/>
</dbReference>
<dbReference type="Proteomes" id="UP000218831">
    <property type="component" value="Unassembled WGS sequence"/>
</dbReference>
<proteinExistence type="predicted"/>
<sequence>MRIQLTSNRINIVLVGFLILLGIGSFAYNQYLVNRILTQERSGIELWAKAIEYTGNPTQEEISQNLLAASNYLRTNASAAVPDSVINMIEKAEADRASQTFVTQEIVLSEDRFQVPRIIVDERGDVMFTNHVDETVDQDLIDRFAAMHDPIEITLGDEEYSQTQYVYYGESPTVRYLRYFPYIQLSLLAVLLGIGYISYRTIAKSEQSNLWVGMTKEAAHQLGTPLSSLYGWVELLREEKDDDFTQRICNELENDISRLRGVAERFNKIGSKPELNAQKLNPILEEVMDYMEQRLPQLGNNVDVLRNIDSNVRAKVNPDLFQWALENLIKNAMDAIKSNTTKSYVSVKLERVESEVFIDITDSGVGIEKKYQSEVFKPGYSTKKRGWGLGLSLTKRIIEEYHKGKLVIHKSELGEGTTMRVILKAVENPVAVEDESEVTRA</sequence>
<protein>
    <recommendedName>
        <fullName evidence="3">histidine kinase</fullName>
        <ecNumber evidence="3">2.7.13.3</ecNumber>
    </recommendedName>
</protein>
<dbReference type="InterPro" id="IPR036097">
    <property type="entry name" value="HisK_dim/P_sf"/>
</dbReference>
<dbReference type="InterPro" id="IPR005467">
    <property type="entry name" value="His_kinase_dom"/>
</dbReference>
<keyword evidence="5" id="KW-0597">Phosphoprotein</keyword>
<evidence type="ECO:0000259" key="10">
    <source>
        <dbReference type="PROSITE" id="PS50109"/>
    </source>
</evidence>
<feature type="domain" description="Histidine kinase" evidence="10">
    <location>
        <begin position="217"/>
        <end position="427"/>
    </location>
</feature>
<dbReference type="PANTHER" id="PTHR44936">
    <property type="entry name" value="SENSOR PROTEIN CREC"/>
    <property type="match status" value="1"/>
</dbReference>
<dbReference type="GO" id="GO:0005524">
    <property type="term" value="F:ATP binding"/>
    <property type="evidence" value="ECO:0007669"/>
    <property type="project" value="UniProtKB-KW"/>
</dbReference>
<evidence type="ECO:0000256" key="3">
    <source>
        <dbReference type="ARBA" id="ARBA00012438"/>
    </source>
</evidence>
<keyword evidence="9" id="KW-0067">ATP-binding</keyword>
<evidence type="ECO:0000256" key="4">
    <source>
        <dbReference type="ARBA" id="ARBA00022475"/>
    </source>
</evidence>
<dbReference type="PRINTS" id="PR00344">
    <property type="entry name" value="BCTRLSENSOR"/>
</dbReference>
<dbReference type="PANTHER" id="PTHR44936:SF10">
    <property type="entry name" value="SENSOR PROTEIN RSTB"/>
    <property type="match status" value="1"/>
</dbReference>
<dbReference type="EC" id="2.7.13.3" evidence="3"/>
<dbReference type="AlphaFoldDB" id="A0A2A2GCS3"/>
<dbReference type="SMART" id="SM00387">
    <property type="entry name" value="HATPase_c"/>
    <property type="match status" value="1"/>
</dbReference>
<comment type="catalytic activity">
    <reaction evidence="1">
        <text>ATP + protein L-histidine = ADP + protein N-phospho-L-histidine.</text>
        <dbReference type="EC" id="2.7.13.3"/>
    </reaction>
</comment>
<keyword evidence="4" id="KW-1003">Cell membrane</keyword>
<dbReference type="GO" id="GO:0000155">
    <property type="term" value="F:phosphorelay sensor kinase activity"/>
    <property type="evidence" value="ECO:0007669"/>
    <property type="project" value="InterPro"/>
</dbReference>
<comment type="subcellular location">
    <subcellularLocation>
        <location evidence="2">Cell membrane</location>
        <topology evidence="2">Multi-pass membrane protein</topology>
    </subcellularLocation>
</comment>
<evidence type="ECO:0000256" key="1">
    <source>
        <dbReference type="ARBA" id="ARBA00000085"/>
    </source>
</evidence>
<keyword evidence="8 11" id="KW-0418">Kinase</keyword>
<dbReference type="InterPro" id="IPR003594">
    <property type="entry name" value="HATPase_dom"/>
</dbReference>
<dbReference type="Pfam" id="PF02518">
    <property type="entry name" value="HATPase_c"/>
    <property type="match status" value="1"/>
</dbReference>
<evidence type="ECO:0000256" key="8">
    <source>
        <dbReference type="ARBA" id="ARBA00022777"/>
    </source>
</evidence>
<name>A0A2A2GCS3_9BACT</name>
<dbReference type="CDD" id="cd00082">
    <property type="entry name" value="HisKA"/>
    <property type="match status" value="1"/>
</dbReference>
<evidence type="ECO:0000256" key="2">
    <source>
        <dbReference type="ARBA" id="ARBA00004651"/>
    </source>
</evidence>
<keyword evidence="12" id="KW-1185">Reference proteome</keyword>
<dbReference type="GO" id="GO:0005886">
    <property type="term" value="C:plasma membrane"/>
    <property type="evidence" value="ECO:0007669"/>
    <property type="project" value="UniProtKB-SubCell"/>
</dbReference>
<evidence type="ECO:0000313" key="12">
    <source>
        <dbReference type="Proteomes" id="UP000218831"/>
    </source>
</evidence>